<gene>
    <name evidence="1" type="ORF">EYS08_24890</name>
</gene>
<dbReference type="Proteomes" id="UP000291819">
    <property type="component" value="Unassembled WGS sequence"/>
</dbReference>
<name>A0A4Q9H6C2_9SPHI</name>
<protein>
    <submittedName>
        <fullName evidence="1">Uncharacterized protein</fullName>
    </submittedName>
</protein>
<sequence>MLKFNNNGEVYRLPICVFQQKWIFVTFVEEFPVFLKIIQQKKILII</sequence>
<keyword evidence="2" id="KW-1185">Reference proteome</keyword>
<evidence type="ECO:0000313" key="1">
    <source>
        <dbReference type="EMBL" id="TBO36394.1"/>
    </source>
</evidence>
<dbReference type="AlphaFoldDB" id="A0A4Q9H6C2"/>
<accession>A0A4Q9H6C2</accession>
<dbReference type="EMBL" id="SIXF01000050">
    <property type="protein sequence ID" value="TBO36394.1"/>
    <property type="molecule type" value="Genomic_DNA"/>
</dbReference>
<reference evidence="1 2" key="1">
    <citation type="submission" date="2019-02" db="EMBL/GenBank/DDBJ databases">
        <title>Pedobacter kyonggii whole genome sequence analysis.</title>
        <authorList>
            <person name="Dahal R.H."/>
        </authorList>
    </citation>
    <scope>NUCLEOTIDE SEQUENCE [LARGE SCALE GENOMIC DNA]</scope>
    <source>
        <strain evidence="1 2">K-4-11-1</strain>
    </source>
</reference>
<evidence type="ECO:0000313" key="2">
    <source>
        <dbReference type="Proteomes" id="UP000291819"/>
    </source>
</evidence>
<comment type="caution">
    <text evidence="1">The sequence shown here is derived from an EMBL/GenBank/DDBJ whole genome shotgun (WGS) entry which is preliminary data.</text>
</comment>
<organism evidence="1 2">
    <name type="scientific">Pedobacter kyonggii</name>
    <dbReference type="NCBI Taxonomy" id="1926871"/>
    <lineage>
        <taxon>Bacteria</taxon>
        <taxon>Pseudomonadati</taxon>
        <taxon>Bacteroidota</taxon>
        <taxon>Sphingobacteriia</taxon>
        <taxon>Sphingobacteriales</taxon>
        <taxon>Sphingobacteriaceae</taxon>
        <taxon>Pedobacter</taxon>
    </lineage>
</organism>
<proteinExistence type="predicted"/>